<dbReference type="RefSeq" id="XP_040802759.1">
    <property type="nucleotide sequence ID" value="XM_040950629.1"/>
</dbReference>
<dbReference type="EMBL" id="KZ824636">
    <property type="protein sequence ID" value="RAK78749.1"/>
    <property type="molecule type" value="Genomic_DNA"/>
</dbReference>
<keyword evidence="3" id="KW-1185">Reference proteome</keyword>
<keyword evidence="1" id="KW-0812">Transmembrane</keyword>
<feature type="transmembrane region" description="Helical" evidence="1">
    <location>
        <begin position="6"/>
        <end position="23"/>
    </location>
</feature>
<dbReference type="GeneID" id="63867964"/>
<reference evidence="2 3" key="1">
    <citation type="submission" date="2018-02" db="EMBL/GenBank/DDBJ databases">
        <title>The genomes of Aspergillus section Nigri reveals drivers in fungal speciation.</title>
        <authorList>
            <consortium name="DOE Joint Genome Institute"/>
            <person name="Vesth T.C."/>
            <person name="Nybo J."/>
            <person name="Theobald S."/>
            <person name="Brandl J."/>
            <person name="Frisvad J.C."/>
            <person name="Nielsen K.F."/>
            <person name="Lyhne E.K."/>
            <person name="Kogle M.E."/>
            <person name="Kuo A."/>
            <person name="Riley R."/>
            <person name="Clum A."/>
            <person name="Nolan M."/>
            <person name="Lipzen A."/>
            <person name="Salamov A."/>
            <person name="Henrissat B."/>
            <person name="Wiebenga A."/>
            <person name="De vries R.P."/>
            <person name="Grigoriev I.V."/>
            <person name="Mortensen U.H."/>
            <person name="Andersen M.R."/>
            <person name="Baker S.E."/>
        </authorList>
    </citation>
    <scope>NUCLEOTIDE SEQUENCE [LARGE SCALE GENOMIC DNA]</scope>
    <source>
        <strain evidence="2 3">CBS 313.89</strain>
    </source>
</reference>
<keyword evidence="1" id="KW-0472">Membrane</keyword>
<sequence>MSTVSVPLFLSSFFFSYYVIFASRNSTSPETRQLGSFWLLEPSPGTYCPVDMATSVIKLRAQGRALAVRNRLGLLFFFSFSSKKD</sequence>
<evidence type="ECO:0000256" key="1">
    <source>
        <dbReference type="SAM" id="Phobius"/>
    </source>
</evidence>
<protein>
    <submittedName>
        <fullName evidence="2">Uncharacterized protein</fullName>
    </submittedName>
</protein>
<dbReference type="Proteomes" id="UP000249789">
    <property type="component" value="Unassembled WGS sequence"/>
</dbReference>
<keyword evidence="1" id="KW-1133">Transmembrane helix</keyword>
<evidence type="ECO:0000313" key="2">
    <source>
        <dbReference type="EMBL" id="RAK78749.1"/>
    </source>
</evidence>
<dbReference type="AlphaFoldDB" id="A0A8G1RTU0"/>
<gene>
    <name evidence="2" type="ORF">BO72DRAFT_70389</name>
</gene>
<evidence type="ECO:0000313" key="3">
    <source>
        <dbReference type="Proteomes" id="UP000249789"/>
    </source>
</evidence>
<organism evidence="2 3">
    <name type="scientific">Aspergillus fijiensis CBS 313.89</name>
    <dbReference type="NCBI Taxonomy" id="1448319"/>
    <lineage>
        <taxon>Eukaryota</taxon>
        <taxon>Fungi</taxon>
        <taxon>Dikarya</taxon>
        <taxon>Ascomycota</taxon>
        <taxon>Pezizomycotina</taxon>
        <taxon>Eurotiomycetes</taxon>
        <taxon>Eurotiomycetidae</taxon>
        <taxon>Eurotiales</taxon>
        <taxon>Aspergillaceae</taxon>
        <taxon>Aspergillus</taxon>
    </lineage>
</organism>
<proteinExistence type="predicted"/>
<name>A0A8G1RTU0_9EURO</name>
<dbReference type="VEuPathDB" id="FungiDB:BO72DRAFT_70389"/>
<accession>A0A8G1RTU0</accession>